<dbReference type="Proteomes" id="UP001500851">
    <property type="component" value="Unassembled WGS sequence"/>
</dbReference>
<dbReference type="EMBL" id="BAAAOB010000001">
    <property type="protein sequence ID" value="GAA1785223.1"/>
    <property type="molecule type" value="Genomic_DNA"/>
</dbReference>
<proteinExistence type="predicted"/>
<dbReference type="InterPro" id="IPR013108">
    <property type="entry name" value="Amidohydro_3"/>
</dbReference>
<evidence type="ECO:0000313" key="3">
    <source>
        <dbReference type="Proteomes" id="UP001500851"/>
    </source>
</evidence>
<keyword evidence="3" id="KW-1185">Reference proteome</keyword>
<dbReference type="SUPFAM" id="SSF51556">
    <property type="entry name" value="Metallo-dependent hydrolases"/>
    <property type="match status" value="1"/>
</dbReference>
<dbReference type="PANTHER" id="PTHR22642:SF2">
    <property type="entry name" value="PROTEIN LONG AFTER FAR-RED 3"/>
    <property type="match status" value="1"/>
</dbReference>
<evidence type="ECO:0000259" key="1">
    <source>
        <dbReference type="Pfam" id="PF07969"/>
    </source>
</evidence>
<dbReference type="PANTHER" id="PTHR22642">
    <property type="entry name" value="IMIDAZOLONEPROPIONASE"/>
    <property type="match status" value="1"/>
</dbReference>
<dbReference type="Gene3D" id="3.20.20.140">
    <property type="entry name" value="Metal-dependent hydrolases"/>
    <property type="match status" value="1"/>
</dbReference>
<dbReference type="InterPro" id="IPR032466">
    <property type="entry name" value="Metal_Hydrolase"/>
</dbReference>
<dbReference type="InterPro" id="IPR033932">
    <property type="entry name" value="YtcJ-like"/>
</dbReference>
<reference evidence="2 3" key="1">
    <citation type="journal article" date="2019" name="Int. J. Syst. Evol. Microbiol.">
        <title>The Global Catalogue of Microorganisms (GCM) 10K type strain sequencing project: providing services to taxonomists for standard genome sequencing and annotation.</title>
        <authorList>
            <consortium name="The Broad Institute Genomics Platform"/>
            <consortium name="The Broad Institute Genome Sequencing Center for Infectious Disease"/>
            <person name="Wu L."/>
            <person name="Ma J."/>
        </authorList>
    </citation>
    <scope>NUCLEOTIDE SEQUENCE [LARGE SCALE GENOMIC DNA]</scope>
    <source>
        <strain evidence="2 3">JCM 14736</strain>
    </source>
</reference>
<sequence>MQADLLFEQATLFDGEELLDAPVSIAVADGTVIGIGADLSHLVGPATVRRDLAGAFVMPGLVDVHNHHAVAGRAELFELVVPIGASLDEVLAAVAEQAEATPADGWIVGGPWGTNLLGELNSSAALARLDEAAGGRPVVLIEDSRHNRWASSEALRLAGILDGSHADGAGSAGVLRDPATGSPTGVLLEGAGLRVEYAMAEAGGFTEAQHRAASARGVEILNSFGITAFQDAAASLDMLRALHGLDTAGDLNAWVVTSITINDEIFGFTPIGQELVDLAEPFRSAHHRPDFVKVFLDGVPPARTAAFLEPYLPDEEHGHEFTGAMLIPQAEFAELMTSIAGQGLGLKVHCAGDAAARAVLDATQALRERGDTSTRVHIAHGQFLSDADLPRLAELDVTADMSPFVWFPGVIPQALSEVLPQPLAGKIQPNRALTDLGARLAMGSDWPVSPTPNPWFGIHGLVTRADPFRQTPGTLWPEQALTLLEALRVCTSRGAEAIGLGDVTGRVAPGFSADLVVLDADPFERDPLELADTQVVETWFEGRLVHSRAD</sequence>
<comment type="caution">
    <text evidence="2">The sequence shown here is derived from an EMBL/GenBank/DDBJ whole genome shotgun (WGS) entry which is preliminary data.</text>
</comment>
<dbReference type="Pfam" id="PF07969">
    <property type="entry name" value="Amidohydro_3"/>
    <property type="match status" value="1"/>
</dbReference>
<dbReference type="RefSeq" id="WP_344030694.1">
    <property type="nucleotide sequence ID" value="NZ_BAAAOB010000001.1"/>
</dbReference>
<dbReference type="Gene3D" id="3.10.310.70">
    <property type="match status" value="1"/>
</dbReference>
<protein>
    <submittedName>
        <fullName evidence="2">Amidohydrolase</fullName>
    </submittedName>
</protein>
<evidence type="ECO:0000313" key="2">
    <source>
        <dbReference type="EMBL" id="GAA1785223.1"/>
    </source>
</evidence>
<gene>
    <name evidence="2" type="ORF">GCM10009768_12640</name>
</gene>
<feature type="domain" description="Amidohydrolase 3" evidence="1">
    <location>
        <begin position="51"/>
        <end position="546"/>
    </location>
</feature>
<accession>A0ABN2LDQ6</accession>
<dbReference type="SUPFAM" id="SSF51338">
    <property type="entry name" value="Composite domain of metallo-dependent hydrolases"/>
    <property type="match status" value="1"/>
</dbReference>
<dbReference type="InterPro" id="IPR011059">
    <property type="entry name" value="Metal-dep_hydrolase_composite"/>
</dbReference>
<organism evidence="2 3">
    <name type="scientific">Leucobacter iarius</name>
    <dbReference type="NCBI Taxonomy" id="333963"/>
    <lineage>
        <taxon>Bacteria</taxon>
        <taxon>Bacillati</taxon>
        <taxon>Actinomycetota</taxon>
        <taxon>Actinomycetes</taxon>
        <taxon>Micrococcales</taxon>
        <taxon>Microbacteriaceae</taxon>
        <taxon>Leucobacter</taxon>
    </lineage>
</organism>
<name>A0ABN2LDQ6_9MICO</name>
<dbReference type="CDD" id="cd01300">
    <property type="entry name" value="YtcJ_like"/>
    <property type="match status" value="1"/>
</dbReference>
<dbReference type="Gene3D" id="2.30.40.10">
    <property type="entry name" value="Urease, subunit C, domain 1"/>
    <property type="match status" value="1"/>
</dbReference>